<feature type="transmembrane region" description="Helical" evidence="16">
    <location>
        <begin position="547"/>
        <end position="566"/>
    </location>
</feature>
<evidence type="ECO:0000256" key="1">
    <source>
        <dbReference type="ARBA" id="ARBA00004107"/>
    </source>
</evidence>
<evidence type="ECO:0000256" key="13">
    <source>
        <dbReference type="ARBA" id="ARBA00023228"/>
    </source>
</evidence>
<dbReference type="RefSeq" id="XP_015522677.1">
    <property type="nucleotide sequence ID" value="XM_015667191.1"/>
</dbReference>
<evidence type="ECO:0000256" key="8">
    <source>
        <dbReference type="ARBA" id="ARBA00022989"/>
    </source>
</evidence>
<reference evidence="19" key="1">
    <citation type="submission" date="2025-04" db="UniProtKB">
        <authorList>
            <consortium name="RefSeq"/>
        </authorList>
    </citation>
    <scope>IDENTIFICATION</scope>
    <source>
        <tissue evidence="20">Thorax and Abdomen</tissue>
        <tissue evidence="19">Whole body</tissue>
    </source>
</reference>
<feature type="transmembrane region" description="Helical" evidence="16">
    <location>
        <begin position="361"/>
        <end position="379"/>
    </location>
</feature>
<keyword evidence="4 16" id="KW-0812">Transmembrane</keyword>
<evidence type="ECO:0000256" key="6">
    <source>
        <dbReference type="ARBA" id="ARBA00022753"/>
    </source>
</evidence>
<keyword evidence="11" id="KW-1015">Disulfide bond</keyword>
<dbReference type="GO" id="GO:0031902">
    <property type="term" value="C:late endosome membrane"/>
    <property type="evidence" value="ECO:0007669"/>
    <property type="project" value="UniProtKB-SubCell"/>
</dbReference>
<feature type="transmembrane region" description="Helical" evidence="16">
    <location>
        <begin position="391"/>
        <end position="412"/>
    </location>
</feature>
<dbReference type="KEGG" id="nlo:107226389"/>
<keyword evidence="5" id="KW-0479">Metal-binding</keyword>
<evidence type="ECO:0000256" key="10">
    <source>
        <dbReference type="ARBA" id="ARBA00023136"/>
    </source>
</evidence>
<keyword evidence="10 16" id="KW-0472">Membrane</keyword>
<evidence type="ECO:0000313" key="18">
    <source>
        <dbReference type="Proteomes" id="UP000829291"/>
    </source>
</evidence>
<evidence type="ECO:0000256" key="5">
    <source>
        <dbReference type="ARBA" id="ARBA00022723"/>
    </source>
</evidence>
<keyword evidence="7" id="KW-0029">Amino-acid transport</keyword>
<sequence>MKPKRQAEVAKLEAGLESLLSHATLSGENETAKQRQGMYERKPRRAWSVSDTSPPQDSGSESAPLLSSGTHMSFSPMIFHDSDTSDLDFSPIADSPRYGSAGTSNFNSMAILPRRVPLLAHDSPLITSHQTNISPPPPYCREGYYQIHNSLSDLVIDDSICKDGGTRPIIKEVGRGFLPGPLPLIQDPPPITSKSTKRTQSSLVTIFSIWNTILGSSLLTMPWGIAMAGLIPGIGLMLAMGGLCLYTAYRLLQVHKYHGAGDNGEVTALSRTLLGSWAEYIAKTFSITVMLGANIAYWVLMSNFLYYSVNFLYDIIAGLPIHPPFTNESHATEVLCPKQGLYNDSNLHDHSYDNMGPLWDLYKTVPIVLAILIFPLLNFSSATFFMKFNSLGTVSILYLIVFVIVKSTSWGINMDNKAWESSWELRPTFPALSGMLALSFFIHNIIITIMQNNENQKNNGRDLTIAYILVICTYILIGIMFYVCFPLAKSCIEDNLLNNFQKWDGLTIGARVVLFFQLLTVYPLIAYMLRIQILSAIFKTSNCTKSYVLIVNIVTVLICVLFAIFMPRVGTIIRYTGAMSGFIYVFTLPSLLHLMSMYKQGKMTMISAILHLTIPIVGVSNLAAQFLISED</sequence>
<dbReference type="InterPro" id="IPR013057">
    <property type="entry name" value="AA_transpt_TM"/>
</dbReference>
<evidence type="ECO:0000256" key="15">
    <source>
        <dbReference type="SAM" id="MobiDB-lite"/>
    </source>
</evidence>
<keyword evidence="8 16" id="KW-1133">Transmembrane helix</keyword>
<keyword evidence="6" id="KW-0967">Endosome</keyword>
<feature type="compositionally biased region" description="Basic and acidic residues" evidence="15">
    <location>
        <begin position="30"/>
        <end position="41"/>
    </location>
</feature>
<dbReference type="GO" id="GO:0015179">
    <property type="term" value="F:L-amino acid transmembrane transporter activity"/>
    <property type="evidence" value="ECO:0007669"/>
    <property type="project" value="TreeGrafter"/>
</dbReference>
<evidence type="ECO:0000259" key="17">
    <source>
        <dbReference type="Pfam" id="PF01490"/>
    </source>
</evidence>
<evidence type="ECO:0000256" key="16">
    <source>
        <dbReference type="SAM" id="Phobius"/>
    </source>
</evidence>
<evidence type="ECO:0000256" key="7">
    <source>
        <dbReference type="ARBA" id="ARBA00022970"/>
    </source>
</evidence>
<feature type="domain" description="Amino acid transporter transmembrane" evidence="17">
    <location>
        <begin position="368"/>
        <end position="622"/>
    </location>
</feature>
<keyword evidence="12" id="KW-0325">Glycoprotein</keyword>
<dbReference type="Proteomes" id="UP000829291">
    <property type="component" value="Chromosome 1"/>
</dbReference>
<feature type="transmembrane region" description="Helical" evidence="16">
    <location>
        <begin position="230"/>
        <end position="249"/>
    </location>
</feature>
<comment type="similarity">
    <text evidence="14">Belongs to the amino acid/polyamine transporter 2 family. SLC38A9 subfamily.</text>
</comment>
<keyword evidence="13" id="KW-0458">Lysosome</keyword>
<comment type="subcellular location">
    <subcellularLocation>
        <location evidence="1">Late endosome membrane</location>
        <topology evidence="1">Multi-pass membrane protein</topology>
    </subcellularLocation>
    <subcellularLocation>
        <location evidence="2">Lysosome membrane</location>
        <topology evidence="2">Multi-pass membrane protein</topology>
    </subcellularLocation>
</comment>
<dbReference type="OrthoDB" id="294730at2759"/>
<feature type="transmembrane region" description="Helical" evidence="16">
    <location>
        <begin position="203"/>
        <end position="224"/>
    </location>
</feature>
<evidence type="ECO:0000256" key="2">
    <source>
        <dbReference type="ARBA" id="ARBA00004155"/>
    </source>
</evidence>
<evidence type="ECO:0000256" key="14">
    <source>
        <dbReference type="ARBA" id="ARBA00038442"/>
    </source>
</evidence>
<dbReference type="GO" id="GO:0005765">
    <property type="term" value="C:lysosomal membrane"/>
    <property type="evidence" value="ECO:0007669"/>
    <property type="project" value="UniProtKB-SubCell"/>
</dbReference>
<dbReference type="PANTHER" id="PTHR22950:SF244">
    <property type="entry name" value="NEUTRAL AMINO ACID TRANSPORTER 9"/>
    <property type="match status" value="1"/>
</dbReference>
<evidence type="ECO:0000256" key="4">
    <source>
        <dbReference type="ARBA" id="ARBA00022692"/>
    </source>
</evidence>
<feature type="transmembrane region" description="Helical" evidence="16">
    <location>
        <begin position="463"/>
        <end position="488"/>
    </location>
</feature>
<keyword evidence="3" id="KW-0813">Transport</keyword>
<keyword evidence="9" id="KW-0915">Sodium</keyword>
<gene>
    <name evidence="19 20" type="primary">LOC107226389</name>
</gene>
<feature type="compositionally biased region" description="Polar residues" evidence="15">
    <location>
        <begin position="49"/>
        <end position="67"/>
    </location>
</feature>
<feature type="transmembrane region" description="Helical" evidence="16">
    <location>
        <begin position="432"/>
        <end position="451"/>
    </location>
</feature>
<feature type="region of interest" description="Disordered" evidence="15">
    <location>
        <begin position="23"/>
        <end position="67"/>
    </location>
</feature>
<dbReference type="InParanoid" id="A0A6J0C7Z9"/>
<dbReference type="GO" id="GO:0046872">
    <property type="term" value="F:metal ion binding"/>
    <property type="evidence" value="ECO:0007669"/>
    <property type="project" value="UniProtKB-KW"/>
</dbReference>
<proteinExistence type="inferred from homology"/>
<dbReference type="PANTHER" id="PTHR22950">
    <property type="entry name" value="AMINO ACID TRANSPORTER"/>
    <property type="match status" value="1"/>
</dbReference>
<feature type="transmembrane region" description="Helical" evidence="16">
    <location>
        <begin position="508"/>
        <end position="527"/>
    </location>
</feature>
<evidence type="ECO:0000256" key="9">
    <source>
        <dbReference type="ARBA" id="ARBA00023053"/>
    </source>
</evidence>
<evidence type="ECO:0000256" key="11">
    <source>
        <dbReference type="ARBA" id="ARBA00023157"/>
    </source>
</evidence>
<feature type="transmembrane region" description="Helical" evidence="16">
    <location>
        <begin position="606"/>
        <end position="628"/>
    </location>
</feature>
<evidence type="ECO:0000256" key="12">
    <source>
        <dbReference type="ARBA" id="ARBA00023180"/>
    </source>
</evidence>
<accession>A0A6J0C7Z9</accession>
<evidence type="ECO:0000313" key="20">
    <source>
        <dbReference type="RefSeq" id="XP_046602661.1"/>
    </source>
</evidence>
<feature type="domain" description="Amino acid transporter transmembrane" evidence="17">
    <location>
        <begin position="200"/>
        <end position="311"/>
    </location>
</feature>
<dbReference type="GeneID" id="107226389"/>
<name>A0A6J0C7Z9_NEOLC</name>
<evidence type="ECO:0000313" key="19">
    <source>
        <dbReference type="RefSeq" id="XP_015522677.1"/>
    </source>
</evidence>
<organism evidence="18 19">
    <name type="scientific">Neodiprion lecontei</name>
    <name type="common">Redheaded pine sawfly</name>
    <dbReference type="NCBI Taxonomy" id="441921"/>
    <lineage>
        <taxon>Eukaryota</taxon>
        <taxon>Metazoa</taxon>
        <taxon>Ecdysozoa</taxon>
        <taxon>Arthropoda</taxon>
        <taxon>Hexapoda</taxon>
        <taxon>Insecta</taxon>
        <taxon>Pterygota</taxon>
        <taxon>Neoptera</taxon>
        <taxon>Endopterygota</taxon>
        <taxon>Hymenoptera</taxon>
        <taxon>Tenthredinoidea</taxon>
        <taxon>Diprionidae</taxon>
        <taxon>Diprioninae</taxon>
        <taxon>Neodiprion</taxon>
    </lineage>
</organism>
<keyword evidence="18" id="KW-1185">Reference proteome</keyword>
<dbReference type="RefSeq" id="XP_046602661.1">
    <property type="nucleotide sequence ID" value="XM_046746705.1"/>
</dbReference>
<feature type="transmembrane region" description="Helical" evidence="16">
    <location>
        <begin position="572"/>
        <end position="594"/>
    </location>
</feature>
<protein>
    <submittedName>
        <fullName evidence="19 20">Sodium-coupled neutral amino acid transporter 9</fullName>
    </submittedName>
</protein>
<dbReference type="Pfam" id="PF01490">
    <property type="entry name" value="Aa_trans"/>
    <property type="match status" value="2"/>
</dbReference>
<dbReference type="AlphaFoldDB" id="A0A6J0C7Z9"/>
<evidence type="ECO:0000256" key="3">
    <source>
        <dbReference type="ARBA" id="ARBA00022448"/>
    </source>
</evidence>